<dbReference type="Proteomes" id="UP000095210">
    <property type="component" value="Chromosome"/>
</dbReference>
<dbReference type="Gene3D" id="3.40.50.720">
    <property type="entry name" value="NAD(P)-binding Rossmann-like Domain"/>
    <property type="match status" value="1"/>
</dbReference>
<dbReference type="RefSeq" id="WP_069850687.1">
    <property type="nucleotide sequence ID" value="NZ_CP014859.1"/>
</dbReference>
<evidence type="ECO:0000313" key="2">
    <source>
        <dbReference type="Proteomes" id="UP000095210"/>
    </source>
</evidence>
<dbReference type="InterPro" id="IPR052718">
    <property type="entry name" value="NmrA-type_oxidoreductase"/>
</dbReference>
<dbReference type="InterPro" id="IPR036291">
    <property type="entry name" value="NAD(P)-bd_dom_sf"/>
</dbReference>
<reference evidence="2" key="1">
    <citation type="submission" date="2016-03" db="EMBL/GenBank/DDBJ databases">
        <title>Complete genome sequence of the type strain Actinoalloteichus hymeniacidonis DSM 45092.</title>
        <authorList>
            <person name="Schaffert L."/>
            <person name="Albersmeier A."/>
            <person name="Winkler A."/>
            <person name="Kalinowski J."/>
            <person name="Zotchev S."/>
            <person name="Ruckert C."/>
        </authorList>
    </citation>
    <scope>NUCLEOTIDE SEQUENCE [LARGE SCALE GENOMIC DNA]</scope>
    <source>
        <strain evidence="2">HPA177(T) (DSM 45092(T))</strain>
    </source>
</reference>
<accession>A0AAC9HU06</accession>
<organism evidence="1 2">
    <name type="scientific">Actinoalloteichus hymeniacidonis</name>
    <dbReference type="NCBI Taxonomy" id="340345"/>
    <lineage>
        <taxon>Bacteria</taxon>
        <taxon>Bacillati</taxon>
        <taxon>Actinomycetota</taxon>
        <taxon>Actinomycetes</taxon>
        <taxon>Pseudonocardiales</taxon>
        <taxon>Pseudonocardiaceae</taxon>
        <taxon>Actinoalloteichus</taxon>
    </lineage>
</organism>
<name>A0AAC9HU06_9PSEU</name>
<dbReference type="Gene3D" id="3.90.25.10">
    <property type="entry name" value="UDP-galactose 4-epimerase, domain 1"/>
    <property type="match status" value="1"/>
</dbReference>
<dbReference type="SUPFAM" id="SSF51735">
    <property type="entry name" value="NAD(P)-binding Rossmann-fold domains"/>
    <property type="match status" value="1"/>
</dbReference>
<proteinExistence type="predicted"/>
<dbReference type="EMBL" id="CP014859">
    <property type="protein sequence ID" value="AOS64475.1"/>
    <property type="molecule type" value="Genomic_DNA"/>
</dbReference>
<evidence type="ECO:0008006" key="3">
    <source>
        <dbReference type="Google" id="ProtNLM"/>
    </source>
</evidence>
<dbReference type="PANTHER" id="PTHR47129:SF1">
    <property type="entry name" value="NMRA-LIKE DOMAIN-CONTAINING PROTEIN"/>
    <property type="match status" value="1"/>
</dbReference>
<dbReference type="PANTHER" id="PTHR47129">
    <property type="entry name" value="QUINONE OXIDOREDUCTASE 2"/>
    <property type="match status" value="1"/>
</dbReference>
<keyword evidence="2" id="KW-1185">Reference proteome</keyword>
<evidence type="ECO:0000313" key="1">
    <source>
        <dbReference type="EMBL" id="AOS64475.1"/>
    </source>
</evidence>
<gene>
    <name evidence="1" type="ORF">TL08_18400</name>
</gene>
<sequence length="284" mass="28244">MIVVVGADQPLGRAAVDQLTANGQAHRRLDLGTPAAPDGAEAQAAADSAAARIERTVVDEAIFDGADGVLIAPAPGGTGAEDGGAGLLTGLIDQAGAAGVGRVVYFSIVAAQLSPIAFHARIEEHLRNSRIDHTVLRVALSLEAFQPLIRHAAQTGELPAPAGAARFAAAPRADYAAAGLAALTPGIAGPQGELTAASAFDLTELAAAVAAATGKPVRRTDSDDETVLAALAAQGVPTPSAGALLSLIKLGERGAFEAVSPHLRVLLAGPGTELTAAVRAVLAG</sequence>
<protein>
    <recommendedName>
        <fullName evidence="3">NAD(P)-binding domain-containing protein</fullName>
    </recommendedName>
</protein>
<dbReference type="AlphaFoldDB" id="A0AAC9HU06"/>
<dbReference type="KEGG" id="ahm:TL08_18400"/>